<proteinExistence type="predicted"/>
<evidence type="ECO:0000313" key="2">
    <source>
        <dbReference type="EMBL" id="RSH77060.1"/>
    </source>
</evidence>
<evidence type="ECO:0000313" key="3">
    <source>
        <dbReference type="Proteomes" id="UP000279236"/>
    </source>
</evidence>
<dbReference type="GeneID" id="39588227"/>
<accession>A0A427XDR2</accession>
<protein>
    <submittedName>
        <fullName evidence="2">Uncharacterized protein</fullName>
    </submittedName>
</protein>
<organism evidence="2 3">
    <name type="scientific">Apiotrichum porosum</name>
    <dbReference type="NCBI Taxonomy" id="105984"/>
    <lineage>
        <taxon>Eukaryota</taxon>
        <taxon>Fungi</taxon>
        <taxon>Dikarya</taxon>
        <taxon>Basidiomycota</taxon>
        <taxon>Agaricomycotina</taxon>
        <taxon>Tremellomycetes</taxon>
        <taxon>Trichosporonales</taxon>
        <taxon>Trichosporonaceae</taxon>
        <taxon>Apiotrichum</taxon>
    </lineage>
</organism>
<dbReference type="RefSeq" id="XP_028472207.1">
    <property type="nucleotide sequence ID" value="XM_028619338.1"/>
</dbReference>
<gene>
    <name evidence="2" type="ORF">EHS24_003684</name>
</gene>
<dbReference type="AlphaFoldDB" id="A0A427XDR2"/>
<sequence length="88" mass="8917">MSTSIPGYAVAPQVPTSTLASTTRSGPARRPATYPPGMTIWILGISAALTVAFALGATIMVAIGELGAGGMYFALAALFVLVVISCKE</sequence>
<feature type="transmembrane region" description="Helical" evidence="1">
    <location>
        <begin position="69"/>
        <end position="86"/>
    </location>
</feature>
<keyword evidence="1" id="KW-1133">Transmembrane helix</keyword>
<name>A0A427XDR2_9TREE</name>
<dbReference type="EMBL" id="RSCE01000018">
    <property type="protein sequence ID" value="RSH77060.1"/>
    <property type="molecule type" value="Genomic_DNA"/>
</dbReference>
<keyword evidence="1" id="KW-0812">Transmembrane</keyword>
<comment type="caution">
    <text evidence="2">The sequence shown here is derived from an EMBL/GenBank/DDBJ whole genome shotgun (WGS) entry which is preliminary data.</text>
</comment>
<keyword evidence="3" id="KW-1185">Reference proteome</keyword>
<keyword evidence="1" id="KW-0472">Membrane</keyword>
<reference evidence="2 3" key="1">
    <citation type="submission" date="2018-11" db="EMBL/GenBank/DDBJ databases">
        <title>Genome sequence of Apiotrichum porosum DSM 27194.</title>
        <authorList>
            <person name="Aliyu H."/>
            <person name="Gorte O."/>
            <person name="Ochsenreither K."/>
        </authorList>
    </citation>
    <scope>NUCLEOTIDE SEQUENCE [LARGE SCALE GENOMIC DNA]</scope>
    <source>
        <strain evidence="2 3">DSM 27194</strain>
    </source>
</reference>
<dbReference type="Proteomes" id="UP000279236">
    <property type="component" value="Unassembled WGS sequence"/>
</dbReference>
<evidence type="ECO:0000256" key="1">
    <source>
        <dbReference type="SAM" id="Phobius"/>
    </source>
</evidence>
<feature type="transmembrane region" description="Helical" evidence="1">
    <location>
        <begin position="39"/>
        <end position="63"/>
    </location>
</feature>